<evidence type="ECO:0000256" key="1">
    <source>
        <dbReference type="SAM" id="SignalP"/>
    </source>
</evidence>
<dbReference type="RefSeq" id="XP_066668247.1">
    <property type="nucleotide sequence ID" value="XM_066812905.1"/>
</dbReference>
<keyword evidence="3" id="KW-1185">Reference proteome</keyword>
<accession>A0ABR1WBH7</accession>
<feature type="signal peptide" evidence="1">
    <location>
        <begin position="1"/>
        <end position="19"/>
    </location>
</feature>
<sequence length="103" mass="10481">MQFTLTSVLALLLLSVASAAPTAGSRLVVRGCDQESDGEVFGDNAITLEEANTGDFEPGTPVVDAALNLNEGESCTTTSTQGVLGCGDGTGGNFNIVDGERRS</sequence>
<organism evidence="2 3">
    <name type="scientific">Apiospora hydei</name>
    <dbReference type="NCBI Taxonomy" id="1337664"/>
    <lineage>
        <taxon>Eukaryota</taxon>
        <taxon>Fungi</taxon>
        <taxon>Dikarya</taxon>
        <taxon>Ascomycota</taxon>
        <taxon>Pezizomycotina</taxon>
        <taxon>Sordariomycetes</taxon>
        <taxon>Xylariomycetidae</taxon>
        <taxon>Amphisphaeriales</taxon>
        <taxon>Apiosporaceae</taxon>
        <taxon>Apiospora</taxon>
    </lineage>
</organism>
<reference evidence="2 3" key="1">
    <citation type="submission" date="2023-01" db="EMBL/GenBank/DDBJ databases">
        <title>Analysis of 21 Apiospora genomes using comparative genomics revels a genus with tremendous synthesis potential of carbohydrate active enzymes and secondary metabolites.</title>
        <authorList>
            <person name="Sorensen T."/>
        </authorList>
    </citation>
    <scope>NUCLEOTIDE SEQUENCE [LARGE SCALE GENOMIC DNA]</scope>
    <source>
        <strain evidence="2 3">CBS 114990</strain>
    </source>
</reference>
<protein>
    <submittedName>
        <fullName evidence="2">Uncharacterized protein</fullName>
    </submittedName>
</protein>
<gene>
    <name evidence="2" type="ORF">PG997_008590</name>
</gene>
<evidence type="ECO:0000313" key="2">
    <source>
        <dbReference type="EMBL" id="KAK8080772.1"/>
    </source>
</evidence>
<keyword evidence="1" id="KW-0732">Signal</keyword>
<evidence type="ECO:0000313" key="3">
    <source>
        <dbReference type="Proteomes" id="UP001433268"/>
    </source>
</evidence>
<name>A0ABR1WBH7_9PEZI</name>
<dbReference type="GeneID" id="92045965"/>
<dbReference type="EMBL" id="JAQQWN010000006">
    <property type="protein sequence ID" value="KAK8080772.1"/>
    <property type="molecule type" value="Genomic_DNA"/>
</dbReference>
<proteinExistence type="predicted"/>
<feature type="chain" id="PRO_5045870162" evidence="1">
    <location>
        <begin position="20"/>
        <end position="103"/>
    </location>
</feature>
<dbReference type="Proteomes" id="UP001433268">
    <property type="component" value="Unassembled WGS sequence"/>
</dbReference>
<comment type="caution">
    <text evidence="2">The sequence shown here is derived from an EMBL/GenBank/DDBJ whole genome shotgun (WGS) entry which is preliminary data.</text>
</comment>